<organism evidence="1 2">
    <name type="scientific">Thermoproteota archaeon</name>
    <dbReference type="NCBI Taxonomy" id="2056631"/>
    <lineage>
        <taxon>Archaea</taxon>
        <taxon>Thermoproteota</taxon>
    </lineage>
</organism>
<protein>
    <submittedName>
        <fullName evidence="1">Uncharacterized protein</fullName>
    </submittedName>
</protein>
<sequence length="66" mass="7605">MCLLTADICDPKNCNFVICLANKYLPGGVCGKEIRRITRPIEFKEEALISKDRIRGKLKEFKDEFL</sequence>
<comment type="caution">
    <text evidence="1">The sequence shown here is derived from an EMBL/GenBank/DDBJ whole genome shotgun (WGS) entry which is preliminary data.</text>
</comment>
<evidence type="ECO:0000313" key="1">
    <source>
        <dbReference type="EMBL" id="RLE45987.1"/>
    </source>
</evidence>
<dbReference type="EMBL" id="QMQV01000215">
    <property type="protein sequence ID" value="RLE45987.1"/>
    <property type="molecule type" value="Genomic_DNA"/>
</dbReference>
<dbReference type="Proteomes" id="UP000278475">
    <property type="component" value="Unassembled WGS sequence"/>
</dbReference>
<proteinExistence type="predicted"/>
<accession>A0A497EJZ2</accession>
<gene>
    <name evidence="1" type="ORF">DRJ31_10555</name>
</gene>
<dbReference type="AlphaFoldDB" id="A0A497EJZ2"/>
<reference evidence="1 2" key="1">
    <citation type="submission" date="2018-06" db="EMBL/GenBank/DDBJ databases">
        <title>Extensive metabolic versatility and redundancy in microbially diverse, dynamic hydrothermal sediments.</title>
        <authorList>
            <person name="Dombrowski N."/>
            <person name="Teske A."/>
            <person name="Baker B.J."/>
        </authorList>
    </citation>
    <scope>NUCLEOTIDE SEQUENCE [LARGE SCALE GENOMIC DNA]</scope>
    <source>
        <strain evidence="1">B66_G16</strain>
    </source>
</reference>
<evidence type="ECO:0000313" key="2">
    <source>
        <dbReference type="Proteomes" id="UP000278475"/>
    </source>
</evidence>
<name>A0A497EJZ2_9CREN</name>